<gene>
    <name evidence="6" type="ORF">DSL72_005946</name>
</gene>
<reference evidence="6" key="1">
    <citation type="submission" date="2020-10" db="EMBL/GenBank/DDBJ databases">
        <title>Genome Sequence of Monilinia vaccinii-corymbosi Sheds Light on Mummy Berry Disease Infection of Blueberry and Mating Type.</title>
        <authorList>
            <person name="Yow A.G."/>
            <person name="Zhang Y."/>
            <person name="Bansal K."/>
            <person name="Eacker S.M."/>
            <person name="Sullivan S."/>
            <person name="Liachko I."/>
            <person name="Cubeta M.A."/>
            <person name="Rollins J.A."/>
            <person name="Ashrafi H."/>
        </authorList>
    </citation>
    <scope>NUCLEOTIDE SEQUENCE</scope>
    <source>
        <strain evidence="6">RL-1</strain>
    </source>
</reference>
<evidence type="ECO:0000256" key="5">
    <source>
        <dbReference type="ARBA" id="ARBA00023136"/>
    </source>
</evidence>
<evidence type="ECO:0000313" key="7">
    <source>
        <dbReference type="Proteomes" id="UP000672032"/>
    </source>
</evidence>
<dbReference type="InterPro" id="IPR038213">
    <property type="entry name" value="IFI6/IFI27-like_sf"/>
</dbReference>
<keyword evidence="7" id="KW-1185">Reference proteome</keyword>
<sequence>MIKSLAFNLTNQQSPKVLEYYLLIFEKKKGTATPCMYLTTSYNNLHRSTIMVALRKIVLWLLAGNAMASNQTPNKFNCFVQAPSSLQVMEFQKYITAWTNDVVDSFKKQGITLQEIEVKADPDMPIALKEEAEKENTKAYKTTWEELPAIIKGWIKAHPYQTAFHVVNGVVFFCPAAASGPVLYLLGFGSLGPRAASFASFLQSKFGVVAAKSGFAYMQSAGMGGYGVGTINIASQLSAAVGSLSTWLWRWFSGNGTGGAGDDE</sequence>
<dbReference type="EMBL" id="CP063408">
    <property type="protein sequence ID" value="QSZ34355.1"/>
    <property type="molecule type" value="Genomic_DNA"/>
</dbReference>
<dbReference type="Gene3D" id="6.10.110.10">
    <property type="match status" value="1"/>
</dbReference>
<comment type="similarity">
    <text evidence="2">Belongs to the IFI6/IFI27 family.</text>
</comment>
<dbReference type="AlphaFoldDB" id="A0A8A3PH38"/>
<name>A0A8A3PH38_9HELO</name>
<evidence type="ECO:0000256" key="1">
    <source>
        <dbReference type="ARBA" id="ARBA00004141"/>
    </source>
</evidence>
<proteinExistence type="inferred from homology"/>
<dbReference type="Proteomes" id="UP000672032">
    <property type="component" value="Chromosome 4"/>
</dbReference>
<keyword evidence="5" id="KW-0472">Membrane</keyword>
<evidence type="ECO:0000313" key="6">
    <source>
        <dbReference type="EMBL" id="QSZ34355.1"/>
    </source>
</evidence>
<protein>
    <submittedName>
        <fullName evidence="6">Uncharacterized protein</fullName>
    </submittedName>
</protein>
<evidence type="ECO:0000256" key="2">
    <source>
        <dbReference type="ARBA" id="ARBA00007262"/>
    </source>
</evidence>
<dbReference type="PANTHER" id="PTHR16932:SF18">
    <property type="entry name" value="INTERFERON, ALPHA-INDUCIBLE PROTEIN 27-LIKE 2"/>
    <property type="match status" value="1"/>
</dbReference>
<keyword evidence="3" id="KW-0812">Transmembrane</keyword>
<dbReference type="OrthoDB" id="440424at2759"/>
<evidence type="ECO:0000256" key="4">
    <source>
        <dbReference type="ARBA" id="ARBA00022989"/>
    </source>
</evidence>
<dbReference type="PANTHER" id="PTHR16932">
    <property type="entry name" value="INTERFERON ALPHA-INDUCIBLE PROTEIN 27"/>
    <property type="match status" value="1"/>
</dbReference>
<keyword evidence="4" id="KW-1133">Transmembrane helix</keyword>
<accession>A0A8A3PH38</accession>
<evidence type="ECO:0000256" key="3">
    <source>
        <dbReference type="ARBA" id="ARBA00022692"/>
    </source>
</evidence>
<dbReference type="GO" id="GO:0016020">
    <property type="term" value="C:membrane"/>
    <property type="evidence" value="ECO:0007669"/>
    <property type="project" value="UniProtKB-SubCell"/>
</dbReference>
<organism evidence="6 7">
    <name type="scientific">Monilinia vaccinii-corymbosi</name>
    <dbReference type="NCBI Taxonomy" id="61207"/>
    <lineage>
        <taxon>Eukaryota</taxon>
        <taxon>Fungi</taxon>
        <taxon>Dikarya</taxon>
        <taxon>Ascomycota</taxon>
        <taxon>Pezizomycotina</taxon>
        <taxon>Leotiomycetes</taxon>
        <taxon>Helotiales</taxon>
        <taxon>Sclerotiniaceae</taxon>
        <taxon>Monilinia</taxon>
    </lineage>
</organism>
<comment type="subcellular location">
    <subcellularLocation>
        <location evidence="1">Membrane</location>
        <topology evidence="1">Multi-pass membrane protein</topology>
    </subcellularLocation>
</comment>
<dbReference type="InterPro" id="IPR009311">
    <property type="entry name" value="IFI6/IFI27-like"/>
</dbReference>